<sequence length="421" mass="46851">MKSLTSYVFIICSFAITLCMASSYSSSKIEELAKANPTEYKASWFANKNSNKLQTKELQAGYDYATSKKVPFIIDGIYYVDGQAQKYDSAQNSKASLILRSNSTLKFEPGAKLITKPNNYSSYTTLVARNVSNVNIISPVLIGDRASHKYSRNNTHEWGYGLAIYDSSRNITITNPVIEDMTGDGIYIGREWGSAKDNPPKNVQISNAKISKVRRNGITIASVDGLTIKKPIISDISDKYNTVAPSAAIDIEPEESSKTEKSSIKNVVIDSLTAIRVKSPIQTNLTDKRTVDVKFTGITNLIDSTSSALIFAYDNTLDTKSITGGITIDNLIIKGSEFAPNLSLKQDNFRFNIKNLSSEKDMTVYLIGNTKDISKYKGFYIQNIDSKAKIKAKYNFDYATKKPQKLEKPKYMINYPIEISR</sequence>
<dbReference type="RefSeq" id="WP_000839230.1">
    <property type="nucleotide sequence ID" value="NZ_CP044519.1"/>
</dbReference>
<dbReference type="EMBL" id="KX756650">
    <property type="protein sequence ID" value="APE73835.1"/>
    <property type="molecule type" value="Genomic_DNA"/>
</dbReference>
<accession>A0A1J0YY47</accession>
<dbReference type="SUPFAM" id="SSF51126">
    <property type="entry name" value="Pectin lyase-like"/>
    <property type="match status" value="1"/>
</dbReference>
<dbReference type="AlphaFoldDB" id="A0A1J0YY47"/>
<proteinExistence type="predicted"/>
<dbReference type="SMART" id="SM00710">
    <property type="entry name" value="PbH1"/>
    <property type="match status" value="2"/>
</dbReference>
<evidence type="ECO:0000313" key="3">
    <source>
        <dbReference type="EMBL" id="APE73835.1"/>
    </source>
</evidence>
<dbReference type="InterPro" id="IPR012334">
    <property type="entry name" value="Pectin_lyas_fold"/>
</dbReference>
<dbReference type="InterPro" id="IPR039448">
    <property type="entry name" value="Beta_helix"/>
</dbReference>
<keyword evidence="1" id="KW-0732">Signal</keyword>
<dbReference type="InterPro" id="IPR011050">
    <property type="entry name" value="Pectin_lyase_fold/virulence"/>
</dbReference>
<protein>
    <recommendedName>
        <fullName evidence="2">Right handed beta helix domain-containing protein</fullName>
    </recommendedName>
</protein>
<feature type="signal peptide" evidence="1">
    <location>
        <begin position="1"/>
        <end position="21"/>
    </location>
</feature>
<organism evidence="3">
    <name type="scientific">Acinetobacter baumannii</name>
    <dbReference type="NCBI Taxonomy" id="470"/>
    <lineage>
        <taxon>Bacteria</taxon>
        <taxon>Pseudomonadati</taxon>
        <taxon>Pseudomonadota</taxon>
        <taxon>Gammaproteobacteria</taxon>
        <taxon>Moraxellales</taxon>
        <taxon>Moraxellaceae</taxon>
        <taxon>Acinetobacter</taxon>
        <taxon>Acinetobacter calcoaceticus/baumannii complex</taxon>
    </lineage>
</organism>
<evidence type="ECO:0000256" key="1">
    <source>
        <dbReference type="SAM" id="SignalP"/>
    </source>
</evidence>
<feature type="domain" description="Right handed beta helix" evidence="2">
    <location>
        <begin position="147"/>
        <end position="268"/>
    </location>
</feature>
<dbReference type="InterPro" id="IPR006626">
    <property type="entry name" value="PbH1"/>
</dbReference>
<reference evidence="3" key="1">
    <citation type="submission" date="2016-08" db="EMBL/GenBank/DDBJ databases">
        <title>Sequence of the Acinetobacter baumannii KL24 capsule biosynthesis gene cluster.</title>
        <authorList>
            <person name="Kenyon J.J."/>
            <person name="Hall R.M."/>
        </authorList>
    </citation>
    <scope>NUCLEOTIDE SEQUENCE</scope>
    <source>
        <strain evidence="3">RCH51</strain>
    </source>
</reference>
<name>A0A1J0YY47_ACIBA</name>
<dbReference type="Gene3D" id="2.160.20.10">
    <property type="entry name" value="Single-stranded right-handed beta-helix, Pectin lyase-like"/>
    <property type="match status" value="1"/>
</dbReference>
<evidence type="ECO:0000259" key="2">
    <source>
        <dbReference type="Pfam" id="PF13229"/>
    </source>
</evidence>
<dbReference type="Pfam" id="PF13229">
    <property type="entry name" value="Beta_helix"/>
    <property type="match status" value="1"/>
</dbReference>
<feature type="chain" id="PRO_5043147992" description="Right handed beta helix domain-containing protein" evidence="1">
    <location>
        <begin position="22"/>
        <end position="421"/>
    </location>
</feature>